<proteinExistence type="predicted"/>
<evidence type="ECO:0000313" key="2">
    <source>
        <dbReference type="EMBL" id="MBA0704930.1"/>
    </source>
</evidence>
<name>A0A7J8Z003_9ROSI</name>
<evidence type="ECO:0000313" key="3">
    <source>
        <dbReference type="Proteomes" id="UP000593574"/>
    </source>
</evidence>
<reference evidence="2 3" key="1">
    <citation type="journal article" date="2019" name="Genome Biol. Evol.">
        <title>Insights into the evolution of the New World diploid cottons (Gossypium, subgenus Houzingenia) based on genome sequencing.</title>
        <authorList>
            <person name="Grover C.E."/>
            <person name="Arick M.A. 2nd"/>
            <person name="Thrash A."/>
            <person name="Conover J.L."/>
            <person name="Sanders W.S."/>
            <person name="Peterson D.G."/>
            <person name="Frelichowski J.E."/>
            <person name="Scheffler J.A."/>
            <person name="Scheffler B.E."/>
            <person name="Wendel J.F."/>
        </authorList>
    </citation>
    <scope>NUCLEOTIDE SEQUENCE [LARGE SCALE GENOMIC DNA]</scope>
    <source>
        <strain evidence="2">4</strain>
        <tissue evidence="2">Leaf</tissue>
    </source>
</reference>
<gene>
    <name evidence="2" type="ORF">Golax_017153</name>
</gene>
<accession>A0A7J8Z003</accession>
<dbReference type="Pfam" id="PF14111">
    <property type="entry name" value="DUF4283"/>
    <property type="match status" value="1"/>
</dbReference>
<sequence>GSLLHGGLFKVWWHPVRGGTTVYVVGLAEPRLCRVSCTQGRSKVFMFGMAEDINVLLERLNFSEEESVRVISSIERLSKSQGYEAWVVGKIMSGEKVNKNAMYRVLKPLWFTKENVNFVELKVGVILVKFGAIEDRTWILNPSPWLFDQCLFVMLPYVKDQDLDT</sequence>
<feature type="domain" description="DUF4283" evidence="1">
    <location>
        <begin position="87"/>
        <end position="160"/>
    </location>
</feature>
<dbReference type="AlphaFoldDB" id="A0A7J8Z003"/>
<dbReference type="EMBL" id="JABEZV010000001">
    <property type="protein sequence ID" value="MBA0704930.1"/>
    <property type="molecule type" value="Genomic_DNA"/>
</dbReference>
<comment type="caution">
    <text evidence="2">The sequence shown here is derived from an EMBL/GenBank/DDBJ whole genome shotgun (WGS) entry which is preliminary data.</text>
</comment>
<keyword evidence="3" id="KW-1185">Reference proteome</keyword>
<feature type="non-terminal residue" evidence="2">
    <location>
        <position position="1"/>
    </location>
</feature>
<evidence type="ECO:0000259" key="1">
    <source>
        <dbReference type="Pfam" id="PF14111"/>
    </source>
</evidence>
<protein>
    <recommendedName>
        <fullName evidence="1">DUF4283 domain-containing protein</fullName>
    </recommendedName>
</protein>
<dbReference type="Proteomes" id="UP000593574">
    <property type="component" value="Unassembled WGS sequence"/>
</dbReference>
<dbReference type="InterPro" id="IPR025558">
    <property type="entry name" value="DUF4283"/>
</dbReference>
<organism evidence="2 3">
    <name type="scientific">Gossypium laxum</name>
    <dbReference type="NCBI Taxonomy" id="34288"/>
    <lineage>
        <taxon>Eukaryota</taxon>
        <taxon>Viridiplantae</taxon>
        <taxon>Streptophyta</taxon>
        <taxon>Embryophyta</taxon>
        <taxon>Tracheophyta</taxon>
        <taxon>Spermatophyta</taxon>
        <taxon>Magnoliopsida</taxon>
        <taxon>eudicotyledons</taxon>
        <taxon>Gunneridae</taxon>
        <taxon>Pentapetalae</taxon>
        <taxon>rosids</taxon>
        <taxon>malvids</taxon>
        <taxon>Malvales</taxon>
        <taxon>Malvaceae</taxon>
        <taxon>Malvoideae</taxon>
        <taxon>Gossypium</taxon>
    </lineage>
</organism>